<dbReference type="GO" id="GO:0008305">
    <property type="term" value="C:integrin complex"/>
    <property type="evidence" value="ECO:0007669"/>
    <property type="project" value="InterPro"/>
</dbReference>
<evidence type="ECO:0000256" key="11">
    <source>
        <dbReference type="ARBA" id="ARBA00023136"/>
    </source>
</evidence>
<dbReference type="Gene3D" id="2.130.10.130">
    <property type="entry name" value="Integrin alpha, N-terminal"/>
    <property type="match status" value="1"/>
</dbReference>
<evidence type="ECO:0000256" key="5">
    <source>
        <dbReference type="ARBA" id="ARBA00022729"/>
    </source>
</evidence>
<keyword evidence="7" id="KW-0106">Calcium</keyword>
<evidence type="ECO:0000256" key="7">
    <source>
        <dbReference type="ARBA" id="ARBA00022837"/>
    </source>
</evidence>
<keyword evidence="9 16" id="KW-1133">Transmembrane helix</keyword>
<dbReference type="SUPFAM" id="SSF53300">
    <property type="entry name" value="vWA-like"/>
    <property type="match status" value="1"/>
</dbReference>
<dbReference type="SUPFAM" id="SSF69179">
    <property type="entry name" value="Integrin domains"/>
    <property type="match status" value="3"/>
</dbReference>
<keyword evidence="5" id="KW-0732">Signal</keyword>
<dbReference type="FunFam" id="1.20.5.930:FF:000001">
    <property type="entry name" value="Integrin subunit alpha V"/>
    <property type="match status" value="1"/>
</dbReference>
<dbReference type="GO" id="GO:0007229">
    <property type="term" value="P:integrin-mediated signaling pathway"/>
    <property type="evidence" value="ECO:0007669"/>
    <property type="project" value="UniProtKB-KW"/>
</dbReference>
<dbReference type="EMBL" id="JAGTTL010000011">
    <property type="protein sequence ID" value="KAK6315611.1"/>
    <property type="molecule type" value="Genomic_DNA"/>
</dbReference>
<evidence type="ECO:0000256" key="12">
    <source>
        <dbReference type="ARBA" id="ARBA00023157"/>
    </source>
</evidence>
<evidence type="ECO:0000256" key="4">
    <source>
        <dbReference type="ARBA" id="ARBA00022723"/>
    </source>
</evidence>
<keyword evidence="13 16" id="KW-0675">Receptor</keyword>
<dbReference type="InterPro" id="IPR028994">
    <property type="entry name" value="Integrin_alpha_N"/>
</dbReference>
<evidence type="ECO:0000256" key="2">
    <source>
        <dbReference type="ARBA" id="ARBA00008054"/>
    </source>
</evidence>
<gene>
    <name evidence="19" type="ORF">J4Q44_G00131350</name>
</gene>
<feature type="compositionally biased region" description="Basic residues" evidence="17">
    <location>
        <begin position="29"/>
        <end position="43"/>
    </location>
</feature>
<dbReference type="InterPro" id="IPR000413">
    <property type="entry name" value="Integrin_alpha"/>
</dbReference>
<dbReference type="SMART" id="SM00191">
    <property type="entry name" value="Int_alpha"/>
    <property type="match status" value="5"/>
</dbReference>
<evidence type="ECO:0000256" key="16">
    <source>
        <dbReference type="RuleBase" id="RU003762"/>
    </source>
</evidence>
<dbReference type="Gene3D" id="2.60.40.1460">
    <property type="entry name" value="Integrin domains. Chain A, domain 2"/>
    <property type="match status" value="1"/>
</dbReference>
<evidence type="ECO:0000313" key="20">
    <source>
        <dbReference type="Proteomes" id="UP001356427"/>
    </source>
</evidence>
<keyword evidence="6" id="KW-0677">Repeat</keyword>
<name>A0AAN8M2D3_9TELE</name>
<feature type="transmembrane region" description="Helical" evidence="16">
    <location>
        <begin position="1287"/>
        <end position="1311"/>
    </location>
</feature>
<dbReference type="GO" id="GO:0005178">
    <property type="term" value="F:integrin binding"/>
    <property type="evidence" value="ECO:0007669"/>
    <property type="project" value="TreeGrafter"/>
</dbReference>
<feature type="repeat" description="FG-GAP" evidence="15">
    <location>
        <begin position="760"/>
        <end position="820"/>
    </location>
</feature>
<evidence type="ECO:0000259" key="18">
    <source>
        <dbReference type="PROSITE" id="PS50234"/>
    </source>
</evidence>
<sequence length="1331" mass="147948">MLKIHAAPECYKVELLVHGCRKTPEDRQRQRRGGRQSSLHRLRGSNSMLHTMSPVAKAINILQAETNVQMGWLLPTINLLITKLDRIKLSLKYCKPLVDALQLGLKKRFSHMFHNPELIAAAILLPKCKTTWTKDDATIRMGMDYIKDHLEEPVLQLALLPCVFLFNVDDKNGLTFSGPLEDMFGYSVQQFENSEGKWVLIGSPLAGQPAKRTGDVYKCPVGRGPNPKCIKLELPENTTIPNLHEVKENMTMGTTLVTNPQGGFLACGPQYGYMCGQQTYISGVCTNVSSTFQVLNSIAPAVQECAKELDIVMVLDGSNSIWPWNSIIEFLVKFLKNIEIGPKLSQVGIVSYGEQVIHNVNLSQFSNTTSLLDKVMNLKQQQGVRTMTFLGIDTARKEAFTVERGARPGVKKVMIIVTDGESHDSHNLKTVTAECEKDDIERFGIAVLGDYNRNNRSINEVKKFIEEIKNISSDPVGDHFFNVSDEFALLTIVDALGSRIFALEATSGNYTSSFEMEMSQAGFSAHTSKEGVMLGAVGAYEWNGTVVMHTDQGTMVPINADFQDPRDERKESLAGYVGYDVQSASTPNGVLYITGAPRYNHTGRVIVYKLDGKHITVTQVLKGEQIGSYFGSVLQTVDVDQDSYTDILLVGAPMYMGPEKEEQGQVYVYKLNEKGMFEHQTTLKPDNQICCTSAHSHGCTNVSKNDPCGARFGTAIAEVSDLDLDGNRDVAIGAPFENDHRGAVYIYHGAKKTIKEKYVQRIPGPGDGVKTKFFGQSIHGVMDLNGDGIIDVTIGGLGGASLFWSKDVAELYANMTFEPSKINLQQPTKGCVLGARETVCVKTRVCFSYSVKSEKDDTILGTAIKYNLTLDSLRAKSRAAFVNSDEKSERKVQATAKIIDSLCVEHLFAMKAKLDFRDPIMVSLEFGLAEDTGPVLDGDLPTSLNKTIPLVDCGSDDKCIADLSLKAVPSIQSLVIKANKEKFHVLITTRNSKDNAYNTKVMLSFIENINYVKVEPKEKDCSLNNTKVECAVGYPFLKSNVEEVFKILFEVNPAYVWKEIQINVTATSDSEEVNATLHDNTVRISIPVKYEPGLRFTADRHMKEDHIIVKEGEQYPSVFNHTSVIGEVVKISYTMEKDVDMVAPPLKLRVTYPYLSPRENVLLYLTDVTSSQDVRCHAMDLINPLKINHNNVHTLNLKKETLSDFLVGCKDHPCKSFDCSIPHTNNSQVNVTFRVWKPTFIKAEFTSLHMIVHATLENQNTDLFMLSTANNARDVKIQVSKEALGGIPLWIIIVSILIGLLILALVIFALWKAGFFKRKSMEDMEKEDIKN</sequence>
<dbReference type="FunFam" id="3.40.50.410:FF:000012">
    <property type="entry name" value="Integrin, alpha 10"/>
    <property type="match status" value="1"/>
</dbReference>
<keyword evidence="4" id="KW-0479">Metal-binding</keyword>
<dbReference type="Gene3D" id="1.20.5.930">
    <property type="entry name" value="Bicelle-embedded integrin alpha(iib) transmembrane segment"/>
    <property type="match status" value="1"/>
</dbReference>
<dbReference type="GO" id="GO:0033627">
    <property type="term" value="P:cell adhesion mediated by integrin"/>
    <property type="evidence" value="ECO:0007669"/>
    <property type="project" value="TreeGrafter"/>
</dbReference>
<dbReference type="InterPro" id="IPR013519">
    <property type="entry name" value="Int_alpha_beta-p"/>
</dbReference>
<evidence type="ECO:0000256" key="6">
    <source>
        <dbReference type="ARBA" id="ARBA00022737"/>
    </source>
</evidence>
<dbReference type="Pfam" id="PF20806">
    <property type="entry name" value="Integrin_A_Ig_3"/>
    <property type="match status" value="1"/>
</dbReference>
<dbReference type="GO" id="GO:0046872">
    <property type="term" value="F:metal ion binding"/>
    <property type="evidence" value="ECO:0007669"/>
    <property type="project" value="UniProtKB-KW"/>
</dbReference>
<dbReference type="PANTHER" id="PTHR23220:SF22">
    <property type="entry name" value="INTEGRIN ALPHA-1"/>
    <property type="match status" value="1"/>
</dbReference>
<dbReference type="InterPro" id="IPR018184">
    <property type="entry name" value="Integrin_alpha_C_CS"/>
</dbReference>
<dbReference type="InterPro" id="IPR048286">
    <property type="entry name" value="Integrin_alpha_Ig-like_3"/>
</dbReference>
<dbReference type="InterPro" id="IPR013649">
    <property type="entry name" value="Integrin_alpha_Ig-like_1"/>
</dbReference>
<evidence type="ECO:0000256" key="8">
    <source>
        <dbReference type="ARBA" id="ARBA00022889"/>
    </source>
</evidence>
<evidence type="ECO:0000256" key="17">
    <source>
        <dbReference type="SAM" id="MobiDB-lite"/>
    </source>
</evidence>
<dbReference type="Pfam" id="PF01839">
    <property type="entry name" value="FG-GAP"/>
    <property type="match status" value="2"/>
</dbReference>
<dbReference type="Gene3D" id="2.60.40.1510">
    <property type="entry name" value="ntegrin, alpha v. Chain A, domain 3"/>
    <property type="match status" value="1"/>
</dbReference>
<evidence type="ECO:0000256" key="13">
    <source>
        <dbReference type="ARBA" id="ARBA00023170"/>
    </source>
</evidence>
<protein>
    <recommendedName>
        <fullName evidence="18">VWFA domain-containing protein</fullName>
    </recommendedName>
</protein>
<evidence type="ECO:0000313" key="19">
    <source>
        <dbReference type="EMBL" id="KAK6315611.1"/>
    </source>
</evidence>
<feature type="repeat" description="FG-GAP" evidence="15">
    <location>
        <begin position="616"/>
        <end position="678"/>
    </location>
</feature>
<dbReference type="SMART" id="SM00327">
    <property type="entry name" value="VWA"/>
    <property type="match status" value="1"/>
</dbReference>
<dbReference type="Pfam" id="PF00092">
    <property type="entry name" value="VWA"/>
    <property type="match status" value="1"/>
</dbReference>
<organism evidence="19 20">
    <name type="scientific">Coregonus suidteri</name>
    <dbReference type="NCBI Taxonomy" id="861788"/>
    <lineage>
        <taxon>Eukaryota</taxon>
        <taxon>Metazoa</taxon>
        <taxon>Chordata</taxon>
        <taxon>Craniata</taxon>
        <taxon>Vertebrata</taxon>
        <taxon>Euteleostomi</taxon>
        <taxon>Actinopterygii</taxon>
        <taxon>Neopterygii</taxon>
        <taxon>Teleostei</taxon>
        <taxon>Protacanthopterygii</taxon>
        <taxon>Salmoniformes</taxon>
        <taxon>Salmonidae</taxon>
        <taxon>Coregoninae</taxon>
        <taxon>Coregonus</taxon>
    </lineage>
</organism>
<evidence type="ECO:0000256" key="1">
    <source>
        <dbReference type="ARBA" id="ARBA00004479"/>
    </source>
</evidence>
<evidence type="ECO:0000256" key="15">
    <source>
        <dbReference type="PROSITE-ProRule" id="PRU00803"/>
    </source>
</evidence>
<feature type="domain" description="VWFA" evidence="18">
    <location>
        <begin position="310"/>
        <end position="496"/>
    </location>
</feature>
<dbReference type="InterPro" id="IPR013517">
    <property type="entry name" value="FG-GAP"/>
</dbReference>
<evidence type="ECO:0000256" key="3">
    <source>
        <dbReference type="ARBA" id="ARBA00022692"/>
    </source>
</evidence>
<proteinExistence type="inferred from homology"/>
<feature type="repeat" description="FG-GAP" evidence="15">
    <location>
        <begin position="698"/>
        <end position="756"/>
    </location>
</feature>
<comment type="subcellular location">
    <subcellularLocation>
        <location evidence="1 16">Membrane</location>
        <topology evidence="1 16">Single-pass type I membrane protein</topology>
    </subcellularLocation>
</comment>
<feature type="repeat" description="FG-GAP" evidence="15">
    <location>
        <begin position="170"/>
        <end position="228"/>
    </location>
</feature>
<comment type="caution">
    <text evidence="19">The sequence shown here is derived from an EMBL/GenBank/DDBJ whole genome shotgun (WGS) entry which is preliminary data.</text>
</comment>
<dbReference type="PROSITE" id="PS51470">
    <property type="entry name" value="FG_GAP"/>
    <property type="match status" value="4"/>
</dbReference>
<dbReference type="GO" id="GO:0098609">
    <property type="term" value="P:cell-cell adhesion"/>
    <property type="evidence" value="ECO:0007669"/>
    <property type="project" value="TreeGrafter"/>
</dbReference>
<keyword evidence="14" id="KW-0325">Glycoprotein</keyword>
<dbReference type="InterPro" id="IPR048285">
    <property type="entry name" value="Integrin_alpha_Ig-like_2"/>
</dbReference>
<dbReference type="InterPro" id="IPR032695">
    <property type="entry name" value="Integrin_dom_sf"/>
</dbReference>
<evidence type="ECO:0000256" key="10">
    <source>
        <dbReference type="ARBA" id="ARBA00023037"/>
    </source>
</evidence>
<dbReference type="Gene3D" id="3.40.50.410">
    <property type="entry name" value="von Willebrand factor, type A domain"/>
    <property type="match status" value="1"/>
</dbReference>
<accession>A0AAN8M2D3</accession>
<dbReference type="Pfam" id="PF20805">
    <property type="entry name" value="Integrin_A_Ig_2"/>
    <property type="match status" value="1"/>
</dbReference>
<comment type="similarity">
    <text evidence="2 16">Belongs to the integrin alpha chain family.</text>
</comment>
<dbReference type="PANTHER" id="PTHR23220">
    <property type="entry name" value="INTEGRIN ALPHA"/>
    <property type="match status" value="1"/>
</dbReference>
<keyword evidence="8 16" id="KW-0130">Cell adhesion</keyword>
<dbReference type="Pfam" id="PF08441">
    <property type="entry name" value="Integrin_A_Ig_1"/>
    <property type="match status" value="1"/>
</dbReference>
<keyword evidence="20" id="KW-1185">Reference proteome</keyword>
<reference evidence="19 20" key="1">
    <citation type="submission" date="2021-04" db="EMBL/GenBank/DDBJ databases">
        <authorList>
            <person name="De Guttry C."/>
            <person name="Zahm M."/>
            <person name="Klopp C."/>
            <person name="Cabau C."/>
            <person name="Louis A."/>
            <person name="Berthelot C."/>
            <person name="Parey E."/>
            <person name="Roest Crollius H."/>
            <person name="Montfort J."/>
            <person name="Robinson-Rechavi M."/>
            <person name="Bucao C."/>
            <person name="Bouchez O."/>
            <person name="Gislard M."/>
            <person name="Lluch J."/>
            <person name="Milhes M."/>
            <person name="Lampietro C."/>
            <person name="Lopez Roques C."/>
            <person name="Donnadieu C."/>
            <person name="Braasch I."/>
            <person name="Desvignes T."/>
            <person name="Postlethwait J."/>
            <person name="Bobe J."/>
            <person name="Wedekind C."/>
            <person name="Guiguen Y."/>
        </authorList>
    </citation>
    <scope>NUCLEOTIDE SEQUENCE [LARGE SCALE GENOMIC DNA]</scope>
    <source>
        <strain evidence="19">Cs_M1</strain>
        <tissue evidence="19">Blood</tissue>
    </source>
</reference>
<evidence type="ECO:0000256" key="9">
    <source>
        <dbReference type="ARBA" id="ARBA00022989"/>
    </source>
</evidence>
<keyword evidence="3 16" id="KW-0812">Transmembrane</keyword>
<dbReference type="SUPFAM" id="SSF69318">
    <property type="entry name" value="Integrin alpha N-terminal domain"/>
    <property type="match status" value="1"/>
</dbReference>
<keyword evidence="11 16" id="KW-0472">Membrane</keyword>
<dbReference type="InterPro" id="IPR002035">
    <property type="entry name" value="VWF_A"/>
</dbReference>
<feature type="region of interest" description="Disordered" evidence="17">
    <location>
        <begin position="23"/>
        <end position="43"/>
    </location>
</feature>
<dbReference type="PROSITE" id="PS00242">
    <property type="entry name" value="INTEGRIN_ALPHA"/>
    <property type="match status" value="1"/>
</dbReference>
<dbReference type="Gene3D" id="2.60.40.1530">
    <property type="entry name" value="ntegrin, alpha v. Chain A, domain 4"/>
    <property type="match status" value="1"/>
</dbReference>
<keyword evidence="12" id="KW-1015">Disulfide bond</keyword>
<evidence type="ECO:0000256" key="14">
    <source>
        <dbReference type="ARBA" id="ARBA00023180"/>
    </source>
</evidence>
<dbReference type="GO" id="GO:0007160">
    <property type="term" value="P:cell-matrix adhesion"/>
    <property type="evidence" value="ECO:0007669"/>
    <property type="project" value="TreeGrafter"/>
</dbReference>
<dbReference type="Proteomes" id="UP001356427">
    <property type="component" value="Unassembled WGS sequence"/>
</dbReference>
<dbReference type="PRINTS" id="PR01185">
    <property type="entry name" value="INTEGRINA"/>
</dbReference>
<dbReference type="PRINTS" id="PR00453">
    <property type="entry name" value="VWFADOMAIN"/>
</dbReference>
<dbReference type="GO" id="GO:0009897">
    <property type="term" value="C:external side of plasma membrane"/>
    <property type="evidence" value="ECO:0007669"/>
    <property type="project" value="TreeGrafter"/>
</dbReference>
<dbReference type="InterPro" id="IPR036465">
    <property type="entry name" value="vWFA_dom_sf"/>
</dbReference>
<dbReference type="PROSITE" id="PS50234">
    <property type="entry name" value="VWFA"/>
    <property type="match status" value="1"/>
</dbReference>
<keyword evidence="10 16" id="KW-0401">Integrin</keyword>